<dbReference type="RefSeq" id="WP_013285678.1">
    <property type="nucleotide sequence ID" value="NZ_CBDRIO010000026.1"/>
</dbReference>
<gene>
    <name evidence="3" type="ORF">DVH21_20445</name>
    <name evidence="4" type="ORF">F6X54_16805</name>
</gene>
<dbReference type="EMBL" id="CP031263">
    <property type="protein sequence ID" value="AXH92096.1"/>
    <property type="molecule type" value="Genomic_DNA"/>
</dbReference>
<sequence>MDWQSVGTPIAAVCTAILTYLGTRHIARVERSREEARLAEAARDEALVVEQALSTAHEQAQAAIIMERNELLERWQRTLDEARDDRQRLLQEHRSELARVRQETRDEVAGVRESAQLVIADLRGQIVQLRAEVQAVRDRHRPGPSAGD</sequence>
<keyword evidence="1" id="KW-0175">Coiled coil</keyword>
<evidence type="ECO:0000313" key="5">
    <source>
        <dbReference type="Proteomes" id="UP000253958"/>
    </source>
</evidence>
<proteinExistence type="predicted"/>
<feature type="coiled-coil region" evidence="1">
    <location>
        <begin position="65"/>
        <end position="139"/>
    </location>
</feature>
<protein>
    <submittedName>
        <fullName evidence="3">Uncharacterized protein</fullName>
    </submittedName>
</protein>
<evidence type="ECO:0000313" key="3">
    <source>
        <dbReference type="EMBL" id="AXH92096.1"/>
    </source>
</evidence>
<dbReference type="EMBL" id="WAAR01000070">
    <property type="protein sequence ID" value="KAB1111346.1"/>
    <property type="molecule type" value="Genomic_DNA"/>
</dbReference>
<evidence type="ECO:0000256" key="2">
    <source>
        <dbReference type="SAM" id="Phobius"/>
    </source>
</evidence>
<evidence type="ECO:0000256" key="1">
    <source>
        <dbReference type="SAM" id="Coils"/>
    </source>
</evidence>
<reference evidence="3 5" key="2">
    <citation type="submission" date="2018-08" db="EMBL/GenBank/DDBJ databases">
        <title>Streptomyces kandeliansis sp. nov., an endophytic bacterium isolated from mangrove plant.</title>
        <authorList>
            <person name="Wang R."/>
        </authorList>
    </citation>
    <scope>NUCLEOTIDE SEQUENCE [LARGE SCALE GENOMIC DNA]</scope>
    <source>
        <strain evidence="3">110B</strain>
        <strain evidence="5">H14(2018)</strain>
    </source>
</reference>
<name>A0A1C6SJ38_9ACTN</name>
<keyword evidence="2" id="KW-1133">Transmembrane helix</keyword>
<dbReference type="AlphaFoldDB" id="A0A1C6SJ38"/>
<keyword evidence="6" id="KW-1185">Reference proteome</keyword>
<keyword evidence="2" id="KW-0812">Transmembrane</keyword>
<keyword evidence="2" id="KW-0472">Membrane</keyword>
<evidence type="ECO:0000313" key="4">
    <source>
        <dbReference type="EMBL" id="KAB1111346.1"/>
    </source>
</evidence>
<reference evidence="3 5" key="1">
    <citation type="submission" date="2018-07" db="EMBL/GenBank/DDBJ databases">
        <authorList>
            <person name="Ye Y."/>
        </authorList>
    </citation>
    <scope>NUCLEOTIDE SEQUENCE [LARGE SCALE GENOMIC DNA]</scope>
    <source>
        <strain evidence="3">110B</strain>
        <strain evidence="5">H14(2018)</strain>
    </source>
</reference>
<dbReference type="Proteomes" id="UP000471364">
    <property type="component" value="Unassembled WGS sequence"/>
</dbReference>
<dbReference type="Proteomes" id="UP000253958">
    <property type="component" value="Chromosome"/>
</dbReference>
<feature type="transmembrane region" description="Helical" evidence="2">
    <location>
        <begin position="6"/>
        <end position="23"/>
    </location>
</feature>
<accession>A0A1C6SJ38</accession>
<evidence type="ECO:0000313" key="6">
    <source>
        <dbReference type="Proteomes" id="UP000471364"/>
    </source>
</evidence>
<reference evidence="4 6" key="3">
    <citation type="submission" date="2019-09" db="EMBL/GenBank/DDBJ databases">
        <title>High taxonomic diversity of Micromonospora strains isolated from Medicago sativa nodules in different geographical locations.</title>
        <authorList>
            <person name="Martinez-Hidalgo P."/>
            <person name="Flores-Felix J.D."/>
            <person name="Velazquez E."/>
            <person name="Brau L."/>
            <person name="Trujillo M.E."/>
            <person name="Martinez-Molina E."/>
        </authorList>
    </citation>
    <scope>NUCLEOTIDE SEQUENCE [LARGE SCALE GENOMIC DNA]</scope>
    <source>
        <strain evidence="4 6">ALFB5</strain>
    </source>
</reference>
<organism evidence="3 5">
    <name type="scientific">Micromonospora aurantiaca</name>
    <name type="common">nom. illeg.</name>
    <dbReference type="NCBI Taxonomy" id="47850"/>
    <lineage>
        <taxon>Bacteria</taxon>
        <taxon>Bacillati</taxon>
        <taxon>Actinomycetota</taxon>
        <taxon>Actinomycetes</taxon>
        <taxon>Micromonosporales</taxon>
        <taxon>Micromonosporaceae</taxon>
        <taxon>Micromonospora</taxon>
    </lineage>
</organism>